<dbReference type="AlphaFoldDB" id="A0A2N5MBS4"/>
<dbReference type="Proteomes" id="UP000234748">
    <property type="component" value="Unassembled WGS sequence"/>
</dbReference>
<accession>A0A2N5MBS4</accession>
<evidence type="ECO:0000313" key="4">
    <source>
        <dbReference type="Proteomes" id="UP000234748"/>
    </source>
</evidence>
<feature type="domain" description="Bacterial Ig" evidence="2">
    <location>
        <begin position="174"/>
        <end position="249"/>
    </location>
</feature>
<comment type="caution">
    <text evidence="3">The sequence shown here is derived from an EMBL/GenBank/DDBJ whole genome shotgun (WGS) entry which is preliminary data.</text>
</comment>
<dbReference type="Gene3D" id="2.60.40.10">
    <property type="entry name" value="Immunoglobulins"/>
    <property type="match status" value="4"/>
</dbReference>
<keyword evidence="4" id="KW-1185">Reference proteome</keyword>
<dbReference type="InterPro" id="IPR041498">
    <property type="entry name" value="Big_6"/>
</dbReference>
<evidence type="ECO:0000259" key="1">
    <source>
        <dbReference type="Pfam" id="PF16403"/>
    </source>
</evidence>
<organism evidence="3 4">
    <name type="scientific">Peribacillus deserti</name>
    <dbReference type="NCBI Taxonomy" id="673318"/>
    <lineage>
        <taxon>Bacteria</taxon>
        <taxon>Bacillati</taxon>
        <taxon>Bacillota</taxon>
        <taxon>Bacilli</taxon>
        <taxon>Bacillales</taxon>
        <taxon>Bacillaceae</taxon>
        <taxon>Peribacillus</taxon>
    </lineage>
</organism>
<reference evidence="3 4" key="1">
    <citation type="submission" date="2017-11" db="EMBL/GenBank/DDBJ databases">
        <title>Comparitive Functional Genomics of Dry Heat Resistant strains isolated from the Viking Spacecraft.</title>
        <authorList>
            <person name="Seuylemezian A."/>
            <person name="Cooper K."/>
            <person name="Vaishampayan P."/>
        </authorList>
    </citation>
    <scope>NUCLEOTIDE SEQUENCE [LARGE SCALE GENOMIC DNA]</scope>
    <source>
        <strain evidence="3 4">V1-29</strain>
    </source>
</reference>
<evidence type="ECO:0000259" key="2">
    <source>
        <dbReference type="Pfam" id="PF17936"/>
    </source>
</evidence>
<proteinExistence type="predicted"/>
<feature type="domain" description="Pesticidal crystal protein Cry22Aa Ig-like" evidence="1">
    <location>
        <begin position="9"/>
        <end position="78"/>
    </location>
</feature>
<feature type="domain" description="Bacterial Ig" evidence="2">
    <location>
        <begin position="255"/>
        <end position="331"/>
    </location>
</feature>
<feature type="domain" description="Bacterial Ig" evidence="2">
    <location>
        <begin position="335"/>
        <end position="383"/>
    </location>
</feature>
<name>A0A2N5MBS4_9BACI</name>
<evidence type="ECO:0008006" key="5">
    <source>
        <dbReference type="Google" id="ProtNLM"/>
    </source>
</evidence>
<sequence length="409" mass="44390">MEILSLFSGVNSKTHLRGTPFDPLLGIDAYSEAEGNVKSLINIEGSVDSNVNGIYFLKYSYPSKRANHLYQSYRWITVDSDLQQPVSDTQYFNTDVAVRVPESTTVSLSSGSKVNTIKGLTKISTEGEYQLSVPSSGLQPQSLTRSQASVKQAYAASSSSAGRSLRFIIDKRPPALPSITSVTTNSSTVTGKAEPNTSVRIYINKRLQKTVKADKKGIYTSTMAKQKSNTNLGVVSMDAAGNTSKMKETKVIHATSINTVSNLTTYLSGTALPSSTLKVYVNGKYYKSGKADKSGTYKIQITKQAAGKEIKIIETSVNQKVSPPAVTKVVDKIPPAKPTINKVSTQSKTVTGKGEKGTIVYIYSGTKQLGYITVASNGTFKVPYLFRKKGRYCVFTLKMHPKTTVQQSM</sequence>
<gene>
    <name evidence="3" type="ORF">CUU66_01235</name>
</gene>
<protein>
    <recommendedName>
        <fullName evidence="5">Bacterial Ig domain-containing protein</fullName>
    </recommendedName>
</protein>
<dbReference type="InterPro" id="IPR032179">
    <property type="entry name" value="Cry22Aa_Ig-like"/>
</dbReference>
<dbReference type="InterPro" id="IPR013783">
    <property type="entry name" value="Ig-like_fold"/>
</dbReference>
<dbReference type="RefSeq" id="WP_101639858.1">
    <property type="nucleotide sequence ID" value="NZ_PGUY01000002.1"/>
</dbReference>
<dbReference type="Pfam" id="PF16403">
    <property type="entry name" value="Bact_surface_Ig-like"/>
    <property type="match status" value="1"/>
</dbReference>
<dbReference type="Pfam" id="PF17936">
    <property type="entry name" value="Big_6"/>
    <property type="match status" value="3"/>
</dbReference>
<dbReference type="OrthoDB" id="3193440at2"/>
<evidence type="ECO:0000313" key="3">
    <source>
        <dbReference type="EMBL" id="PLT31810.1"/>
    </source>
</evidence>
<dbReference type="EMBL" id="PGUY01000002">
    <property type="protein sequence ID" value="PLT31810.1"/>
    <property type="molecule type" value="Genomic_DNA"/>
</dbReference>